<sequence>MTNKPKVGFRFSVLSLGLKVGPIFSKADKDAGMRPVTGIAKMGLATDANVVSPKYMMLSPVKPAGCQPSPGVDFRNEFALTPQETAKNITRDFEIYVSDTATKPEDTGWQHIGYIKADKTAVSYGCDCQLHFAHPKVS</sequence>
<evidence type="ECO:0000313" key="2">
    <source>
        <dbReference type="Proteomes" id="UP000188357"/>
    </source>
</evidence>
<proteinExistence type="predicted"/>
<dbReference type="AlphaFoldDB" id="A0A1R4G9K4"/>
<dbReference type="EMBL" id="FUGE01000025">
    <property type="protein sequence ID" value="SJM64836.1"/>
    <property type="molecule type" value="Genomic_DNA"/>
</dbReference>
<dbReference type="Proteomes" id="UP000188357">
    <property type="component" value="Unassembled WGS sequence"/>
</dbReference>
<evidence type="ECO:0000313" key="1">
    <source>
        <dbReference type="EMBL" id="SJM64836.1"/>
    </source>
</evidence>
<reference evidence="1 2" key="1">
    <citation type="submission" date="2017-02" db="EMBL/GenBank/DDBJ databases">
        <authorList>
            <person name="Peterson S.W."/>
        </authorList>
    </citation>
    <scope>NUCLEOTIDE SEQUENCE [LARGE SCALE GENOMIC DNA]</scope>
    <source>
        <strain evidence="1">Psychrobacter_piechaudii</strain>
    </source>
</reference>
<accession>A0A1R4G9K4</accession>
<organism evidence="1 2">
    <name type="scientific">Psychrobacter piechaudii</name>
    <dbReference type="NCBI Taxonomy" id="1945521"/>
    <lineage>
        <taxon>Bacteria</taxon>
        <taxon>Pseudomonadati</taxon>
        <taxon>Pseudomonadota</taxon>
        <taxon>Gammaproteobacteria</taxon>
        <taxon>Moraxellales</taxon>
        <taxon>Moraxellaceae</taxon>
        <taxon>Psychrobacter</taxon>
    </lineage>
</organism>
<name>A0A1R4G9K4_9GAMM</name>
<gene>
    <name evidence="1" type="ORF">A1232T_00060</name>
</gene>
<protein>
    <submittedName>
        <fullName evidence="1">Uncharacterized protein</fullName>
    </submittedName>
</protein>
<keyword evidence="2" id="KW-1185">Reference proteome</keyword>